<name>A0AAW1PXD0_9CHLO</name>
<proteinExistence type="predicted"/>
<dbReference type="InterPro" id="IPR036770">
    <property type="entry name" value="Ankyrin_rpt-contain_sf"/>
</dbReference>
<evidence type="ECO:0000256" key="1">
    <source>
        <dbReference type="ARBA" id="ARBA00022737"/>
    </source>
</evidence>
<dbReference type="Pfam" id="PF12796">
    <property type="entry name" value="Ank_2"/>
    <property type="match status" value="1"/>
</dbReference>
<keyword evidence="2 3" id="KW-0040">ANK repeat</keyword>
<evidence type="ECO:0000256" key="3">
    <source>
        <dbReference type="PROSITE-ProRule" id="PRU00023"/>
    </source>
</evidence>
<evidence type="ECO:0000313" key="4">
    <source>
        <dbReference type="EMBL" id="KAK9812712.1"/>
    </source>
</evidence>
<keyword evidence="5" id="KW-1185">Reference proteome</keyword>
<reference evidence="4 5" key="1">
    <citation type="journal article" date="2024" name="Nat. Commun.">
        <title>Phylogenomics reveals the evolutionary origins of lichenization in chlorophyte algae.</title>
        <authorList>
            <person name="Puginier C."/>
            <person name="Libourel C."/>
            <person name="Otte J."/>
            <person name="Skaloud P."/>
            <person name="Haon M."/>
            <person name="Grisel S."/>
            <person name="Petersen M."/>
            <person name="Berrin J.G."/>
            <person name="Delaux P.M."/>
            <person name="Dal Grande F."/>
            <person name="Keller J."/>
        </authorList>
    </citation>
    <scope>NUCLEOTIDE SEQUENCE [LARGE SCALE GENOMIC DNA]</scope>
    <source>
        <strain evidence="4 5">SAG 2043</strain>
    </source>
</reference>
<accession>A0AAW1PXD0</accession>
<dbReference type="InterPro" id="IPR002110">
    <property type="entry name" value="Ankyrin_rpt"/>
</dbReference>
<evidence type="ECO:0000313" key="5">
    <source>
        <dbReference type="Proteomes" id="UP001489004"/>
    </source>
</evidence>
<dbReference type="SUPFAM" id="SSF48403">
    <property type="entry name" value="Ankyrin repeat"/>
    <property type="match status" value="1"/>
</dbReference>
<dbReference type="EMBL" id="JALJOR010000008">
    <property type="protein sequence ID" value="KAK9812712.1"/>
    <property type="molecule type" value="Genomic_DNA"/>
</dbReference>
<dbReference type="SMART" id="SM00248">
    <property type="entry name" value="ANK"/>
    <property type="match status" value="3"/>
</dbReference>
<dbReference type="Gene3D" id="1.25.40.20">
    <property type="entry name" value="Ankyrin repeat-containing domain"/>
    <property type="match status" value="1"/>
</dbReference>
<sequence length="186" mass="20806">MVEKNPWWKNVSGPFPTWQGPVGCKEDGGGCHYGRGKVGKMVVHRAVNNHDKQAIVKAVDAGENVNEVEAAGNTPLHSAAYEGWLEGAELLLSLGAKINASNNASDRPWHWARNMGHQAMMDMLVKNGATTDQGQVLVQDHIPKVKDFFQKDCWAHHPKPYSEYMDWRKKADEEYEAERSKLIPGM</sequence>
<comment type="caution">
    <text evidence="4">The sequence shown here is derived from an EMBL/GenBank/DDBJ whole genome shotgun (WGS) entry which is preliminary data.</text>
</comment>
<feature type="repeat" description="ANK" evidence="3">
    <location>
        <begin position="71"/>
        <end position="103"/>
    </location>
</feature>
<organism evidence="4 5">
    <name type="scientific">[Myrmecia] bisecta</name>
    <dbReference type="NCBI Taxonomy" id="41462"/>
    <lineage>
        <taxon>Eukaryota</taxon>
        <taxon>Viridiplantae</taxon>
        <taxon>Chlorophyta</taxon>
        <taxon>core chlorophytes</taxon>
        <taxon>Trebouxiophyceae</taxon>
        <taxon>Trebouxiales</taxon>
        <taxon>Trebouxiaceae</taxon>
        <taxon>Myrmecia</taxon>
    </lineage>
</organism>
<dbReference type="PROSITE" id="PS50088">
    <property type="entry name" value="ANK_REPEAT"/>
    <property type="match status" value="1"/>
</dbReference>
<protein>
    <submittedName>
        <fullName evidence="4">Uncharacterized protein</fullName>
    </submittedName>
</protein>
<dbReference type="PANTHER" id="PTHR24171">
    <property type="entry name" value="ANKYRIN REPEAT DOMAIN-CONTAINING PROTEIN 39-RELATED"/>
    <property type="match status" value="1"/>
</dbReference>
<evidence type="ECO:0000256" key="2">
    <source>
        <dbReference type="ARBA" id="ARBA00023043"/>
    </source>
</evidence>
<keyword evidence="1" id="KW-0677">Repeat</keyword>
<gene>
    <name evidence="4" type="ORF">WJX72_002486</name>
</gene>
<dbReference type="AlphaFoldDB" id="A0AAW1PXD0"/>
<dbReference type="Proteomes" id="UP001489004">
    <property type="component" value="Unassembled WGS sequence"/>
</dbReference>
<dbReference type="PROSITE" id="PS50297">
    <property type="entry name" value="ANK_REP_REGION"/>
    <property type="match status" value="1"/>
</dbReference>